<keyword evidence="3" id="KW-1185">Reference proteome</keyword>
<accession>A0A1Y1J9N3</accession>
<reference evidence="3" key="1">
    <citation type="submission" date="2017-04" db="EMBL/GenBank/DDBJ databases">
        <title>Plasmodium gonderi genome.</title>
        <authorList>
            <person name="Arisue N."/>
            <person name="Honma H."/>
            <person name="Kawai S."/>
            <person name="Tougan T."/>
            <person name="Tanabe K."/>
            <person name="Horii T."/>
        </authorList>
    </citation>
    <scope>NUCLEOTIDE SEQUENCE [LARGE SCALE GENOMIC DNA]</scope>
    <source>
        <strain evidence="3">ATCC 30045</strain>
    </source>
</reference>
<proteinExistence type="predicted"/>
<name>A0A1Y1J9N3_PLAGO</name>
<sequence>MLKNSLFTKSMGVQNKFPQINGTSGFLFYVKLLIFTYVFWNSSNFNNNTSFNNPCAEKHKTLDILCSKSSRLLTQYDSYDNPNQLYMYSLEDMEDEEREERIRELISYYNVFLNYYPEHNTKDKIIKLKSPEIVRRRNSVDSGKDIVPQIRSVVERTFEYEDSDNLDDDEDDLDELGSLVETGVFEHSFYADEYHDFGIDIDDDNNLSLLDEIFEEMSMFKRKYLDFKNKILPYINQFTWNSESLYNYILIFTPLSLLLTAFFMRLASLKFLVATGAAALALYAL</sequence>
<organism evidence="2 3">
    <name type="scientific">Plasmodium gonderi</name>
    <dbReference type="NCBI Taxonomy" id="77519"/>
    <lineage>
        <taxon>Eukaryota</taxon>
        <taxon>Sar</taxon>
        <taxon>Alveolata</taxon>
        <taxon>Apicomplexa</taxon>
        <taxon>Aconoidasida</taxon>
        <taxon>Haemosporida</taxon>
        <taxon>Plasmodiidae</taxon>
        <taxon>Plasmodium</taxon>
        <taxon>Plasmodium (Plasmodium)</taxon>
    </lineage>
</organism>
<dbReference type="AlphaFoldDB" id="A0A1Y1J9N3"/>
<evidence type="ECO:0000313" key="2">
    <source>
        <dbReference type="EMBL" id="GAW79206.1"/>
    </source>
</evidence>
<feature type="transmembrane region" description="Helical" evidence="1">
    <location>
        <begin position="20"/>
        <end position="40"/>
    </location>
</feature>
<comment type="caution">
    <text evidence="2">The sequence shown here is derived from an EMBL/GenBank/DDBJ whole genome shotgun (WGS) entry which is preliminary data.</text>
</comment>
<keyword evidence="1" id="KW-1133">Transmembrane helix</keyword>
<keyword evidence="1" id="KW-0472">Membrane</keyword>
<dbReference type="OrthoDB" id="386602at2759"/>
<dbReference type="RefSeq" id="XP_028541795.1">
    <property type="nucleotide sequence ID" value="XM_028685994.1"/>
</dbReference>
<dbReference type="Proteomes" id="UP000195521">
    <property type="component" value="Unassembled WGS sequence"/>
</dbReference>
<protein>
    <submittedName>
        <fullName evidence="2">Uncharacterized protein</fullName>
    </submittedName>
</protein>
<dbReference type="EMBL" id="BDQF01000003">
    <property type="protein sequence ID" value="GAW79206.1"/>
    <property type="molecule type" value="Genomic_DNA"/>
</dbReference>
<feature type="transmembrane region" description="Helical" evidence="1">
    <location>
        <begin position="245"/>
        <end position="264"/>
    </location>
</feature>
<keyword evidence="1" id="KW-0812">Transmembrane</keyword>
<gene>
    <name evidence="2" type="ORF">PGO_030040</name>
</gene>
<dbReference type="GeneID" id="39745909"/>
<dbReference type="OMA" id="SYYNVFL"/>
<evidence type="ECO:0000313" key="3">
    <source>
        <dbReference type="Proteomes" id="UP000195521"/>
    </source>
</evidence>
<evidence type="ECO:0000256" key="1">
    <source>
        <dbReference type="SAM" id="Phobius"/>
    </source>
</evidence>